<dbReference type="NCBIfam" id="TIGR00252">
    <property type="entry name" value="YraN family protein"/>
    <property type="match status" value="1"/>
</dbReference>
<dbReference type="Gene3D" id="3.40.1350.10">
    <property type="match status" value="1"/>
</dbReference>
<accession>A0ABM7V9M5</accession>
<sequence>MAGMSYRTGVEGERLACEFLERRGYGVLQRRYKTKAGEIDLVMKDKDAIVFVEVKKRKKMADAAEALSRTQFNRIADAAAIFTGSSDVECSEIRFDLVCMSSDGNINHIKNISMDFCD</sequence>
<dbReference type="InterPro" id="IPR003509">
    <property type="entry name" value="UPF0102_YraN-like"/>
</dbReference>
<gene>
    <name evidence="3" type="ORF">HYD_6010</name>
</gene>
<keyword evidence="4" id="KW-1185">Reference proteome</keyword>
<dbReference type="EMBL" id="AP025225">
    <property type="protein sequence ID" value="BDB96468.1"/>
    <property type="molecule type" value="Genomic_DNA"/>
</dbReference>
<organism evidence="3 4">
    <name type="scientific">Candidatus Hydrogenosomobacter endosymbioticus</name>
    <dbReference type="NCBI Taxonomy" id="2558174"/>
    <lineage>
        <taxon>Bacteria</taxon>
        <taxon>Pseudomonadati</taxon>
        <taxon>Pseudomonadota</taxon>
        <taxon>Alphaproteobacteria</taxon>
        <taxon>Holosporales</taxon>
        <taxon>Holosporaceae</taxon>
        <taxon>Candidatus Hydrogenosomobacter</taxon>
    </lineage>
</organism>
<proteinExistence type="inferred from homology"/>
<comment type="similarity">
    <text evidence="1 2">Belongs to the UPF0102 family.</text>
</comment>
<dbReference type="InterPro" id="IPR011335">
    <property type="entry name" value="Restrct_endonuc-II-like"/>
</dbReference>
<dbReference type="PANTHER" id="PTHR34039">
    <property type="entry name" value="UPF0102 PROTEIN YRAN"/>
    <property type="match status" value="1"/>
</dbReference>
<protein>
    <recommendedName>
        <fullName evidence="2">UPF0102 protein HYD_6010</fullName>
    </recommendedName>
</protein>
<dbReference type="Proteomes" id="UP001320209">
    <property type="component" value="Chromosome"/>
</dbReference>
<dbReference type="InterPro" id="IPR011856">
    <property type="entry name" value="tRNA_endonuc-like_dom_sf"/>
</dbReference>
<evidence type="ECO:0000256" key="1">
    <source>
        <dbReference type="ARBA" id="ARBA00006738"/>
    </source>
</evidence>
<name>A0ABM7V9M5_9PROT</name>
<reference evidence="3" key="1">
    <citation type="submission" date="2021-10" db="EMBL/GenBank/DDBJ databases">
        <title>Genome Sequence of The Candidatus Hydrogeosomobacter endosymbioticus, an Intracellular Bacterial Symbiont of the Anaerobic Ciliate GW7.</title>
        <authorList>
            <person name="Shiohama Y."/>
            <person name="Shinzato N."/>
        </authorList>
    </citation>
    <scope>NUCLEOTIDE SEQUENCE [LARGE SCALE GENOMIC DNA]</scope>
    <source>
        <strain evidence="3">200920</strain>
    </source>
</reference>
<evidence type="ECO:0000313" key="3">
    <source>
        <dbReference type="EMBL" id="BDB96468.1"/>
    </source>
</evidence>
<dbReference type="RefSeq" id="WP_236864856.1">
    <property type="nucleotide sequence ID" value="NZ_AP025225.1"/>
</dbReference>
<dbReference type="HAMAP" id="MF_00048">
    <property type="entry name" value="UPF0102"/>
    <property type="match status" value="1"/>
</dbReference>
<dbReference type="Pfam" id="PF02021">
    <property type="entry name" value="UPF0102"/>
    <property type="match status" value="1"/>
</dbReference>
<evidence type="ECO:0000313" key="4">
    <source>
        <dbReference type="Proteomes" id="UP001320209"/>
    </source>
</evidence>
<dbReference type="NCBIfam" id="NF009150">
    <property type="entry name" value="PRK12497.1-3"/>
    <property type="match status" value="1"/>
</dbReference>
<dbReference type="PANTHER" id="PTHR34039:SF1">
    <property type="entry name" value="UPF0102 PROTEIN YRAN"/>
    <property type="match status" value="1"/>
</dbReference>
<dbReference type="SUPFAM" id="SSF52980">
    <property type="entry name" value="Restriction endonuclease-like"/>
    <property type="match status" value="1"/>
</dbReference>
<evidence type="ECO:0000256" key="2">
    <source>
        <dbReference type="HAMAP-Rule" id="MF_00048"/>
    </source>
</evidence>